<evidence type="ECO:0000256" key="17">
    <source>
        <dbReference type="ARBA" id="ARBA00032823"/>
    </source>
</evidence>
<keyword evidence="8" id="KW-0337">GPI-anchor biosynthesis</keyword>
<reference evidence="22 23" key="1">
    <citation type="journal article" date="2015" name="BMC Genomics">
        <title>Insights from the genome of Ophiocordyceps polyrhachis-furcata to pathogenicity and host specificity in insect fungi.</title>
        <authorList>
            <person name="Wichadakul D."/>
            <person name="Kobmoo N."/>
            <person name="Ingsriswang S."/>
            <person name="Tangphatsornruang S."/>
            <person name="Chantasingh D."/>
            <person name="Luangsa-ard J.J."/>
            <person name="Eurwilaichitr L."/>
        </authorList>
    </citation>
    <scope>NUCLEOTIDE SEQUENCE [LARGE SCALE GENOMIC DNA]</scope>
    <source>
        <strain evidence="22 23">BCC 54312</strain>
    </source>
</reference>
<feature type="active site" description="Glycyl thioester intermediate" evidence="18">
    <location>
        <position position="597"/>
    </location>
</feature>
<dbReference type="GO" id="GO:0005789">
    <property type="term" value="C:endoplasmic reticulum membrane"/>
    <property type="evidence" value="ECO:0007669"/>
    <property type="project" value="UniProtKB-SubCell"/>
</dbReference>
<feature type="transmembrane region" description="Helical" evidence="19">
    <location>
        <begin position="810"/>
        <end position="830"/>
    </location>
</feature>
<dbReference type="PANTHER" id="PTHR10953:SF3">
    <property type="entry name" value="UBIQUITIN-LIKE MODIFIER-ACTIVATING ENZYME ATG7"/>
    <property type="match status" value="1"/>
</dbReference>
<evidence type="ECO:0000256" key="8">
    <source>
        <dbReference type="ARBA" id="ARBA00022502"/>
    </source>
</evidence>
<keyword evidence="7" id="KW-0813">Transport</keyword>
<evidence type="ECO:0000256" key="6">
    <source>
        <dbReference type="ARBA" id="ARBA00018730"/>
    </source>
</evidence>
<dbReference type="NCBIfam" id="TIGR01381">
    <property type="entry name" value="E1_like_apg7"/>
    <property type="match status" value="1"/>
</dbReference>
<feature type="domain" description="THIF-type NAD/FAD binding fold" evidence="20">
    <location>
        <begin position="395"/>
        <end position="625"/>
    </location>
</feature>
<evidence type="ECO:0000256" key="5">
    <source>
        <dbReference type="ARBA" id="ARBA00017647"/>
    </source>
</evidence>
<dbReference type="GO" id="GO:0019778">
    <property type="term" value="F:Atg12 activating enzyme activity"/>
    <property type="evidence" value="ECO:0007669"/>
    <property type="project" value="TreeGrafter"/>
</dbReference>
<dbReference type="Proteomes" id="UP000253664">
    <property type="component" value="Unassembled WGS sequence"/>
</dbReference>
<dbReference type="InterPro" id="IPR000594">
    <property type="entry name" value="ThiF_NAD_FAD-bd"/>
</dbReference>
<evidence type="ECO:0000256" key="1">
    <source>
        <dbReference type="ARBA" id="ARBA00004329"/>
    </source>
</evidence>
<evidence type="ECO:0000256" key="15">
    <source>
        <dbReference type="ARBA" id="ARBA00029897"/>
    </source>
</evidence>
<dbReference type="InterPro" id="IPR035985">
    <property type="entry name" value="Ubiquitin-activating_enz"/>
</dbReference>
<comment type="caution">
    <text evidence="22">The sequence shown here is derived from an EMBL/GenBank/DDBJ whole genome shotgun (WGS) entry which is preliminary data.</text>
</comment>
<keyword evidence="14 19" id="KW-0472">Membrane</keyword>
<dbReference type="InterPro" id="IPR032197">
    <property type="entry name" value="Atg7_N"/>
</dbReference>
<evidence type="ECO:0000256" key="11">
    <source>
        <dbReference type="ARBA" id="ARBA00022927"/>
    </source>
</evidence>
<accession>A0A367KZS1</accession>
<evidence type="ECO:0000256" key="7">
    <source>
        <dbReference type="ARBA" id="ARBA00022448"/>
    </source>
</evidence>
<keyword evidence="11" id="KW-0653">Protein transport</keyword>
<feature type="domain" description="Ubiquitin-like modifier-activating enzyme Atg7 N-terminal" evidence="21">
    <location>
        <begin position="57"/>
        <end position="378"/>
    </location>
</feature>
<evidence type="ECO:0000259" key="21">
    <source>
        <dbReference type="Pfam" id="PF16420"/>
    </source>
</evidence>
<evidence type="ECO:0000313" key="23">
    <source>
        <dbReference type="Proteomes" id="UP000253664"/>
    </source>
</evidence>
<dbReference type="OrthoDB" id="338614at2759"/>
<gene>
    <name evidence="22" type="ORF">L249_5736</name>
</gene>
<comment type="pathway">
    <text evidence="3">Glycolipid biosynthesis; glycosylphosphatidylinositol-anchor biosynthesis.</text>
</comment>
<dbReference type="GO" id="GO:0000422">
    <property type="term" value="P:autophagy of mitochondrion"/>
    <property type="evidence" value="ECO:0007669"/>
    <property type="project" value="TreeGrafter"/>
</dbReference>
<evidence type="ECO:0000256" key="14">
    <source>
        <dbReference type="ARBA" id="ARBA00023136"/>
    </source>
</evidence>
<dbReference type="InterPro" id="IPR006285">
    <property type="entry name" value="Atg7"/>
</dbReference>
<evidence type="ECO:0000313" key="22">
    <source>
        <dbReference type="EMBL" id="RCI07679.1"/>
    </source>
</evidence>
<sequence length="986" mass="107672">MLAPTRFIVPSLSPSPARKATRGSNVHAPATIICRSDNANPSHHAHAGPLAAMASPLQFATFTSEIELPFYSALFASKIDKDKLDESARNVLGLYEPRAEKPENSCRMQILGNALTSKSSPLGTARAEGIIKNLNTIEAFKATDKSAMLQTAARQIWDAINDGTIYSIPSLLASFVILSYADIKKYKFTYWFSFPALHSNPAWRRDGPAQHFDANESTSLVDAVGTWRYGVDNREHGFFLVKKIRVLDPDVEDDVAQLLGYTWKVASLRSFEDGFFNGVSETDCYVAFVDPSTYPEGPGWPLRNLLVLIRRRFRLRRVNILCYRDTQAKRHEARSIVLPIAMDAVDDMHTAEMPKVTGWERSRNGNLQAQQANLGEYMDPSRLADSAVDMNLKLMKWRLAPDLDLDRVKNTKCLLIGAGTLGCYVSRNLMGWGVKKITFVDSGRVSYSNPVRQPLFEFQDCIDGGKPKATRAAAMLKRIYPGVESDGHCFSVPMLGHPTTNEAKTKADLSKLQELIQAHDAVFLLMDTRESRWLPTVMGKAMGKIVMNAALGFDSYVVMRHGAEKTEHGQAELGCYFCNDVVAPADSMRDQTLDQQCTVTRPGVAAIASAFLVEILASLVQHPLGKHAAAPQPTPGFVPDRDPPEHPLGLVPHQIRGHVSTFQNLVIRGHPYDSCSACSPRVIEAYRRDGWTFLRRALQETDYVAELSGLAEVQRRAEEKAADVDWEESDDAVEDTAHCNATMISSAESIPMASSAAAAAKARSHIDTITIHDTTPARAVSMARPGLLLGLLAFRFSALVTDPAGALRSALPVVAVMQIVYAVVCLPPAGSKATRKARPGEKKKSSGVGRITAVLSLVLTAMATPVTFALMVLFGAPLLDDVAKTMLCSAHLALLGLFPIFYARGVDSDALLAIAGATAPLDETFGGLLGAITGAWLGAVPIPLDWDRQWQRWPVTIVVGMYGGSLLCSWLAGTWFYGMHLSVHAP</sequence>
<name>A0A367KZS1_9HYPO</name>
<feature type="transmembrane region" description="Helical" evidence="19">
    <location>
        <begin position="956"/>
        <end position="977"/>
    </location>
</feature>
<dbReference type="Gene3D" id="3.40.140.70">
    <property type="entry name" value="Ubiquitin-like modifier-activating enzyme ATG7 N-terminal domain"/>
    <property type="match status" value="1"/>
</dbReference>
<keyword evidence="23" id="KW-1185">Reference proteome</keyword>
<dbReference type="EMBL" id="LKCN02000024">
    <property type="protein sequence ID" value="RCI07679.1"/>
    <property type="molecule type" value="Genomic_DNA"/>
</dbReference>
<dbReference type="Pfam" id="PF16420">
    <property type="entry name" value="ATG7_N"/>
    <property type="match status" value="1"/>
</dbReference>
<evidence type="ECO:0000256" key="18">
    <source>
        <dbReference type="PIRSR" id="PIRSR606285-1"/>
    </source>
</evidence>
<comment type="similarity">
    <text evidence="4">Belongs to the ATG7 family.</text>
</comment>
<evidence type="ECO:0000259" key="20">
    <source>
        <dbReference type="Pfam" id="PF00899"/>
    </source>
</evidence>
<dbReference type="Gene3D" id="3.40.140.100">
    <property type="entry name" value="Ubiquitin-like modifier-activating enzyme ATG7 C-terminal domain"/>
    <property type="match status" value="1"/>
</dbReference>
<dbReference type="FunFam" id="3.40.50.720:FF:000243">
    <property type="entry name" value="Ubiquitin-like modifier-activating enzyme ATG7"/>
    <property type="match status" value="1"/>
</dbReference>
<dbReference type="InterPro" id="IPR045886">
    <property type="entry name" value="ThiF/MoeB/HesA"/>
</dbReference>
<dbReference type="Pfam" id="PF06699">
    <property type="entry name" value="PIG-F"/>
    <property type="match status" value="1"/>
</dbReference>
<evidence type="ECO:0000256" key="2">
    <source>
        <dbReference type="ARBA" id="ARBA00004477"/>
    </source>
</evidence>
<comment type="subcellular location">
    <subcellularLocation>
        <location evidence="2">Endoplasmic reticulum membrane</location>
        <topology evidence="2">Multi-pass membrane protein</topology>
    </subcellularLocation>
    <subcellularLocation>
        <location evidence="1">Preautophagosomal structure</location>
    </subcellularLocation>
</comment>
<dbReference type="STRING" id="1330021.A0A367KZS1"/>
<evidence type="ECO:0000256" key="16">
    <source>
        <dbReference type="ARBA" id="ARBA00030242"/>
    </source>
</evidence>
<dbReference type="UniPathway" id="UPA00196"/>
<evidence type="ECO:0000256" key="9">
    <source>
        <dbReference type="ARBA" id="ARBA00022692"/>
    </source>
</evidence>
<keyword evidence="13" id="KW-0072">Autophagy</keyword>
<dbReference type="GO" id="GO:0015031">
    <property type="term" value="P:protein transport"/>
    <property type="evidence" value="ECO:0007669"/>
    <property type="project" value="UniProtKB-KW"/>
</dbReference>
<dbReference type="GO" id="GO:0034727">
    <property type="term" value="P:piecemeal microautophagy of the nucleus"/>
    <property type="evidence" value="ECO:0007669"/>
    <property type="project" value="TreeGrafter"/>
</dbReference>
<dbReference type="InterPro" id="IPR009580">
    <property type="entry name" value="GPI_biosynthesis_protein_Pig-F"/>
</dbReference>
<dbReference type="AlphaFoldDB" id="A0A367KZS1"/>
<feature type="transmembrane region" description="Helical" evidence="19">
    <location>
        <begin position="924"/>
        <end position="944"/>
    </location>
</feature>
<evidence type="ECO:0000256" key="13">
    <source>
        <dbReference type="ARBA" id="ARBA00023006"/>
    </source>
</evidence>
<dbReference type="GO" id="GO:0000407">
    <property type="term" value="C:phagophore assembly site"/>
    <property type="evidence" value="ECO:0007669"/>
    <property type="project" value="UniProtKB-SubCell"/>
</dbReference>
<evidence type="ECO:0000256" key="10">
    <source>
        <dbReference type="ARBA" id="ARBA00022824"/>
    </source>
</evidence>
<keyword evidence="9 19" id="KW-0812">Transmembrane</keyword>
<dbReference type="GO" id="GO:0006506">
    <property type="term" value="P:GPI anchor biosynthetic process"/>
    <property type="evidence" value="ECO:0007669"/>
    <property type="project" value="UniProtKB-UniPathway"/>
</dbReference>
<dbReference type="GO" id="GO:0000045">
    <property type="term" value="P:autophagosome assembly"/>
    <property type="evidence" value="ECO:0007669"/>
    <property type="project" value="TreeGrafter"/>
</dbReference>
<dbReference type="SUPFAM" id="SSF69572">
    <property type="entry name" value="Activating enzymes of the ubiquitin-like proteins"/>
    <property type="match status" value="1"/>
</dbReference>
<dbReference type="CDD" id="cd01486">
    <property type="entry name" value="Apg7"/>
    <property type="match status" value="1"/>
</dbReference>
<dbReference type="GO" id="GO:0019779">
    <property type="term" value="F:Atg8 activating enzyme activity"/>
    <property type="evidence" value="ECO:0007669"/>
    <property type="project" value="TreeGrafter"/>
</dbReference>
<organism evidence="22 23">
    <name type="scientific">Ophiocordyceps polyrhachis-furcata BCC 54312</name>
    <dbReference type="NCBI Taxonomy" id="1330021"/>
    <lineage>
        <taxon>Eukaryota</taxon>
        <taxon>Fungi</taxon>
        <taxon>Dikarya</taxon>
        <taxon>Ascomycota</taxon>
        <taxon>Pezizomycotina</taxon>
        <taxon>Sordariomycetes</taxon>
        <taxon>Hypocreomycetidae</taxon>
        <taxon>Hypocreales</taxon>
        <taxon>Ophiocordycipitaceae</taxon>
        <taxon>Ophiocordyceps</taxon>
    </lineage>
</organism>
<keyword evidence="12 19" id="KW-1133">Transmembrane helix</keyword>
<feature type="transmembrane region" description="Helical" evidence="19">
    <location>
        <begin position="851"/>
        <end position="876"/>
    </location>
</feature>
<keyword evidence="10" id="KW-0256">Endoplasmic reticulum</keyword>
<dbReference type="Gene3D" id="3.40.50.720">
    <property type="entry name" value="NAD(P)-binding Rossmann-like Domain"/>
    <property type="match status" value="1"/>
</dbReference>
<evidence type="ECO:0000256" key="4">
    <source>
        <dbReference type="ARBA" id="ARBA00010931"/>
    </source>
</evidence>
<dbReference type="GO" id="GO:0006995">
    <property type="term" value="P:cellular response to nitrogen starvation"/>
    <property type="evidence" value="ECO:0007669"/>
    <property type="project" value="TreeGrafter"/>
</dbReference>
<evidence type="ECO:0000256" key="12">
    <source>
        <dbReference type="ARBA" id="ARBA00022989"/>
    </source>
</evidence>
<dbReference type="InterPro" id="IPR042523">
    <property type="entry name" value="Atg7_N_2"/>
</dbReference>
<evidence type="ECO:0000256" key="3">
    <source>
        <dbReference type="ARBA" id="ARBA00004687"/>
    </source>
</evidence>
<proteinExistence type="inferred from homology"/>
<dbReference type="Pfam" id="PF00899">
    <property type="entry name" value="ThiF"/>
    <property type="match status" value="1"/>
</dbReference>
<dbReference type="PANTHER" id="PTHR10953">
    <property type="entry name" value="UBIQUITIN-ACTIVATING ENZYME E1"/>
    <property type="match status" value="1"/>
</dbReference>
<evidence type="ECO:0000256" key="19">
    <source>
        <dbReference type="SAM" id="Phobius"/>
    </source>
</evidence>
<dbReference type="GO" id="GO:0032446">
    <property type="term" value="P:protein modification by small protein conjugation"/>
    <property type="evidence" value="ECO:0007669"/>
    <property type="project" value="TreeGrafter"/>
</dbReference>
<dbReference type="InterPro" id="IPR042522">
    <property type="entry name" value="Atg7_N_1"/>
</dbReference>
<protein>
    <recommendedName>
        <fullName evidence="5">Ubiquitin-like modifier-activating enzyme ATG7</fullName>
    </recommendedName>
    <alternativeName>
        <fullName evidence="15 17">ATG12-activating enzyme E1 ATG7</fullName>
    </alternativeName>
    <alternativeName>
        <fullName evidence="16">Autophagy-related protein 7</fullName>
    </alternativeName>
    <alternativeName>
        <fullName evidence="6">Ubiquitin-like modifier-activating enzyme atg7</fullName>
    </alternativeName>
</protein>
<dbReference type="FunFam" id="3.40.140.70:FF:000001">
    <property type="entry name" value="Ubiquitin-like modifier-activating enzyme atg7"/>
    <property type="match status" value="1"/>
</dbReference>